<feature type="compositionally biased region" description="Low complexity" evidence="6">
    <location>
        <begin position="43"/>
        <end position="64"/>
    </location>
</feature>
<sequence>MEDDGWETPTPSGSLFSRSEQTPEPHNPADSPDAGGRRRARARSQTPASAPRAQPAADAAGRSPTPGPASRESTPRAFPAAEAGGRNRHGFRGVRQRPWVGTYGSAAEAARAYDAAALALHGSSTRTNFRYSRDTLSAYPAHVPKNDAAAVAALQAVIDGTAEMPEPDDPLYAEAFEAALAAEAEAAGGAGGEGAAESLQRMQARLRPARSSAGAPPPAAGDVPQPQPQPQPHAAANAAAIAQQHQQRQFDQAQGAFDQQLAAAVAFQGQPFGVAELHGMPISVPRVRTTSQPKPPPPGQAGKPLASAAAAAAAADSPPHSGHSQSLALSGAARFALDAGFGDARPGSPATPPARKRAAREGDSSDGSARGAPSPFAYPLYSTASASPPAAAGGGPSPPPRAPGGAAPDTPSNATPAAGAPRRRAAPGGVPLFAAGPRAGQKRRADEAGFGGDDDGYVTPHFGSPPRRPAGGARGAAAPPPPPALALGGAFGGFGREGDGPAAAAGDSPGEEEGDGDAMAVDEPEPPAPPPLRAALLADAARDALLSALRARRQQEEFRAAAQAAAFGDLQRRNAATIATLRQVVSLAGPGGAEAALKAMAKLPDVQTLLRSVQAAAPGLVASVVAEQRAVAERRAEEAARAAAEAAARAEAARLVQLMGQPSTVQLLQLLASQGQQQQQQLMAALSLLAAEEDDAPRTTARPAAKRRRSAGGSVPVDASAEAAAEALPLEALAAAAEMLG</sequence>
<evidence type="ECO:0000256" key="5">
    <source>
        <dbReference type="ARBA" id="ARBA00023242"/>
    </source>
</evidence>
<keyword evidence="5" id="KW-0539">Nucleus</keyword>
<dbReference type="GO" id="GO:0003700">
    <property type="term" value="F:DNA-binding transcription factor activity"/>
    <property type="evidence" value="ECO:0007669"/>
    <property type="project" value="InterPro"/>
</dbReference>
<feature type="region of interest" description="Disordered" evidence="6">
    <location>
        <begin position="694"/>
        <end position="719"/>
    </location>
</feature>
<feature type="compositionally biased region" description="Low complexity" evidence="6">
    <location>
        <begin position="205"/>
        <end position="214"/>
    </location>
</feature>
<dbReference type="SUPFAM" id="SSF54171">
    <property type="entry name" value="DNA-binding domain"/>
    <property type="match status" value="1"/>
</dbReference>
<evidence type="ECO:0000313" key="8">
    <source>
        <dbReference type="EMBL" id="GBF94665.1"/>
    </source>
</evidence>
<organism evidence="8 9">
    <name type="scientific">Raphidocelis subcapitata</name>
    <dbReference type="NCBI Taxonomy" id="307507"/>
    <lineage>
        <taxon>Eukaryota</taxon>
        <taxon>Viridiplantae</taxon>
        <taxon>Chlorophyta</taxon>
        <taxon>core chlorophytes</taxon>
        <taxon>Chlorophyceae</taxon>
        <taxon>CS clade</taxon>
        <taxon>Sphaeropleales</taxon>
        <taxon>Selenastraceae</taxon>
        <taxon>Raphidocelis</taxon>
    </lineage>
</organism>
<dbReference type="AlphaFoldDB" id="A0A2V0PC34"/>
<feature type="region of interest" description="Disordered" evidence="6">
    <location>
        <begin position="189"/>
        <end position="254"/>
    </location>
</feature>
<reference evidence="8 9" key="1">
    <citation type="journal article" date="2018" name="Sci. Rep.">
        <title>Raphidocelis subcapitata (=Pseudokirchneriella subcapitata) provides an insight into genome evolution and environmental adaptations in the Sphaeropleales.</title>
        <authorList>
            <person name="Suzuki S."/>
            <person name="Yamaguchi H."/>
            <person name="Nakajima N."/>
            <person name="Kawachi M."/>
        </authorList>
    </citation>
    <scope>NUCLEOTIDE SEQUENCE [LARGE SCALE GENOMIC DNA]</scope>
    <source>
        <strain evidence="8 9">NIES-35</strain>
    </source>
</reference>
<evidence type="ECO:0000256" key="4">
    <source>
        <dbReference type="ARBA" id="ARBA00023163"/>
    </source>
</evidence>
<gene>
    <name evidence="8" type="ORF">Rsub_07401</name>
</gene>
<feature type="compositionally biased region" description="Acidic residues" evidence="6">
    <location>
        <begin position="509"/>
        <end position="525"/>
    </location>
</feature>
<feature type="compositionally biased region" description="Polar residues" evidence="6">
    <location>
        <begin position="9"/>
        <end position="24"/>
    </location>
</feature>
<evidence type="ECO:0000256" key="1">
    <source>
        <dbReference type="ARBA" id="ARBA00004123"/>
    </source>
</evidence>
<evidence type="ECO:0000256" key="2">
    <source>
        <dbReference type="ARBA" id="ARBA00023015"/>
    </source>
</evidence>
<dbReference type="Proteomes" id="UP000247498">
    <property type="component" value="Unassembled WGS sequence"/>
</dbReference>
<keyword evidence="9" id="KW-1185">Reference proteome</keyword>
<feature type="compositionally biased region" description="Pro residues" evidence="6">
    <location>
        <begin position="215"/>
        <end position="231"/>
    </location>
</feature>
<feature type="compositionally biased region" description="Low complexity" evidence="6">
    <location>
        <begin position="300"/>
        <end position="315"/>
    </location>
</feature>
<comment type="subcellular location">
    <subcellularLocation>
        <location evidence="1">Nucleus</location>
    </subcellularLocation>
</comment>
<dbReference type="EMBL" id="BDRX01000054">
    <property type="protein sequence ID" value="GBF94665.1"/>
    <property type="molecule type" value="Genomic_DNA"/>
</dbReference>
<dbReference type="OrthoDB" id="10691177at2759"/>
<evidence type="ECO:0000313" key="9">
    <source>
        <dbReference type="Proteomes" id="UP000247498"/>
    </source>
</evidence>
<dbReference type="InParanoid" id="A0A2V0PC34"/>
<dbReference type="GO" id="GO:0005634">
    <property type="term" value="C:nucleus"/>
    <property type="evidence" value="ECO:0007669"/>
    <property type="project" value="UniProtKB-SubCell"/>
</dbReference>
<dbReference type="Gene3D" id="3.30.730.10">
    <property type="entry name" value="AP2/ERF domain"/>
    <property type="match status" value="1"/>
</dbReference>
<dbReference type="GO" id="GO:0003677">
    <property type="term" value="F:DNA binding"/>
    <property type="evidence" value="ECO:0007669"/>
    <property type="project" value="UniProtKB-KW"/>
</dbReference>
<feature type="region of interest" description="Disordered" evidence="6">
    <location>
        <begin position="340"/>
        <end position="531"/>
    </location>
</feature>
<protein>
    <recommendedName>
        <fullName evidence="7">AP2/ERF domain-containing protein</fullName>
    </recommendedName>
</protein>
<proteinExistence type="predicted"/>
<feature type="compositionally biased region" description="Low complexity" evidence="6">
    <location>
        <begin position="232"/>
        <end position="254"/>
    </location>
</feature>
<name>A0A2V0PC34_9CHLO</name>
<feature type="region of interest" description="Disordered" evidence="6">
    <location>
        <begin position="1"/>
        <end position="93"/>
    </location>
</feature>
<evidence type="ECO:0000256" key="6">
    <source>
        <dbReference type="SAM" id="MobiDB-lite"/>
    </source>
</evidence>
<accession>A0A2V0PC34</accession>
<feature type="region of interest" description="Disordered" evidence="6">
    <location>
        <begin position="286"/>
        <end position="327"/>
    </location>
</feature>
<dbReference type="SMART" id="SM00380">
    <property type="entry name" value="AP2"/>
    <property type="match status" value="1"/>
</dbReference>
<keyword evidence="2" id="KW-0805">Transcription regulation</keyword>
<dbReference type="InterPro" id="IPR036955">
    <property type="entry name" value="AP2/ERF_dom_sf"/>
</dbReference>
<evidence type="ECO:0000256" key="3">
    <source>
        <dbReference type="ARBA" id="ARBA00023125"/>
    </source>
</evidence>
<comment type="caution">
    <text evidence="8">The sequence shown here is derived from an EMBL/GenBank/DDBJ whole genome shotgun (WGS) entry which is preliminary data.</text>
</comment>
<feature type="domain" description="AP2/ERF" evidence="7">
    <location>
        <begin position="69"/>
        <end position="130"/>
    </location>
</feature>
<dbReference type="InterPro" id="IPR016177">
    <property type="entry name" value="DNA-bd_dom_sf"/>
</dbReference>
<evidence type="ECO:0000259" key="7">
    <source>
        <dbReference type="PROSITE" id="PS51032"/>
    </source>
</evidence>
<keyword evidence="3" id="KW-0238">DNA-binding</keyword>
<dbReference type="InterPro" id="IPR001471">
    <property type="entry name" value="AP2/ERF_dom"/>
</dbReference>
<keyword evidence="4" id="KW-0804">Transcription</keyword>
<dbReference type="PROSITE" id="PS51032">
    <property type="entry name" value="AP2_ERF"/>
    <property type="match status" value="1"/>
</dbReference>